<keyword evidence="1" id="KW-0472">Membrane</keyword>
<gene>
    <name evidence="2" type="ORF">Drose_18070</name>
</gene>
<evidence type="ECO:0000313" key="2">
    <source>
        <dbReference type="EMBL" id="UWZ39941.1"/>
    </source>
</evidence>
<organism evidence="2 3">
    <name type="scientific">Dactylosporangium roseum</name>
    <dbReference type="NCBI Taxonomy" id="47989"/>
    <lineage>
        <taxon>Bacteria</taxon>
        <taxon>Bacillati</taxon>
        <taxon>Actinomycetota</taxon>
        <taxon>Actinomycetes</taxon>
        <taxon>Micromonosporales</taxon>
        <taxon>Micromonosporaceae</taxon>
        <taxon>Dactylosporangium</taxon>
    </lineage>
</organism>
<accession>A0ABY5ZD27</accession>
<dbReference type="RefSeq" id="WP_260729378.1">
    <property type="nucleotide sequence ID" value="NZ_BAAABS010000090.1"/>
</dbReference>
<name>A0ABY5ZD27_9ACTN</name>
<dbReference type="Proteomes" id="UP001058271">
    <property type="component" value="Chromosome"/>
</dbReference>
<protein>
    <submittedName>
        <fullName evidence="2">Uncharacterized protein</fullName>
    </submittedName>
</protein>
<keyword evidence="3" id="KW-1185">Reference proteome</keyword>
<proteinExistence type="predicted"/>
<feature type="transmembrane region" description="Helical" evidence="1">
    <location>
        <begin position="73"/>
        <end position="95"/>
    </location>
</feature>
<keyword evidence="1" id="KW-0812">Transmembrane</keyword>
<evidence type="ECO:0000313" key="3">
    <source>
        <dbReference type="Proteomes" id="UP001058271"/>
    </source>
</evidence>
<reference evidence="2" key="1">
    <citation type="submission" date="2021-04" db="EMBL/GenBank/DDBJ databases">
        <title>Biosynthetic gene clusters of Dactylosporangioum roseum.</title>
        <authorList>
            <person name="Hartkoorn R.C."/>
            <person name="Beaudoing E."/>
            <person name="Hot D."/>
            <person name="Moureu S."/>
        </authorList>
    </citation>
    <scope>NUCLEOTIDE SEQUENCE</scope>
    <source>
        <strain evidence="2">NRRL B-16295</strain>
    </source>
</reference>
<evidence type="ECO:0000256" key="1">
    <source>
        <dbReference type="SAM" id="Phobius"/>
    </source>
</evidence>
<dbReference type="EMBL" id="CP073721">
    <property type="protein sequence ID" value="UWZ39941.1"/>
    <property type="molecule type" value="Genomic_DNA"/>
</dbReference>
<sequence>MDPHGDAVDAAIRELAEHNDPARGRVVPPPVISAAELRARADGLTPMAPAGTTRAAGGVPWWRRPGHPLRRRLPVVVWATVAAVALTAVAVVAAGRDDHDLPAPPVRAAPGLLPQLVTDTTDPAQTALDRLSATVARLPQRPAAGPDVCIHTQYWPSGPDTPSAPAAGDTFVAVDDRLCWTPQRTAVRRSTLLPPQPAGQVRVMSTGAPTTGATGAAHRSYAPGQLAWLNEVPSADQAVLAAQLSTYRSDRSGPDVTLEAVAEMYRYHVLNPAQRAAVLRVLANTPGLVYRGPVVDRAGRDGVAFSADRDDSAGRTRDVAVIDEDTGQLLSYERIAVLSHDGAGTRAPTLISYVLYLAEDWTADVD</sequence>
<keyword evidence="1" id="KW-1133">Transmembrane helix</keyword>